<gene>
    <name evidence="1" type="ORF">LMG24238_01657</name>
</gene>
<dbReference type="PANTHER" id="PTHR34290:SF2">
    <property type="entry name" value="OS04G0668800 PROTEIN"/>
    <property type="match status" value="1"/>
</dbReference>
<dbReference type="AlphaFoldDB" id="A0A6J5ABC4"/>
<evidence type="ECO:0008006" key="3">
    <source>
        <dbReference type="Google" id="ProtNLM"/>
    </source>
</evidence>
<evidence type="ECO:0000313" key="2">
    <source>
        <dbReference type="Proteomes" id="UP000494255"/>
    </source>
</evidence>
<keyword evidence="2" id="KW-1185">Reference proteome</keyword>
<dbReference type="PANTHER" id="PTHR34290">
    <property type="entry name" value="SI:CH73-390P7.2"/>
    <property type="match status" value="1"/>
</dbReference>
<dbReference type="EMBL" id="CADIKC010000001">
    <property type="protein sequence ID" value="CAB3660756.1"/>
    <property type="molecule type" value="Genomic_DNA"/>
</dbReference>
<proteinExistence type="predicted"/>
<dbReference type="GeneID" id="97040298"/>
<accession>A0A6J5ABC4</accession>
<dbReference type="RefSeq" id="WP_175049848.1">
    <property type="nucleotide sequence ID" value="NZ_CADIKC010000001.1"/>
</dbReference>
<dbReference type="InterPro" id="IPR007263">
    <property type="entry name" value="DCC1-like"/>
</dbReference>
<protein>
    <recommendedName>
        <fullName evidence="3">DCC family thiol-disulfide oxidoreductase YuxK</fullName>
    </recommendedName>
</protein>
<name>A0A6J5ABC4_9BURK</name>
<sequence>MKIASLTLYIDVKCPLCVAEMKRLRAWDRHSKLAFIDIAQPGFDPAPLGVDLAALNRQLHARTAEGRCLVGIDSIVAAYTLAGRGWMVAPLRVPVMRPTFRLLYRMFARNRMSVSRWIGLGTGSTCADETCTLKPDPSRNEHLD</sequence>
<reference evidence="1 2" key="1">
    <citation type="submission" date="2020-04" db="EMBL/GenBank/DDBJ databases">
        <authorList>
            <person name="De Canck E."/>
        </authorList>
    </citation>
    <scope>NUCLEOTIDE SEQUENCE [LARGE SCALE GENOMIC DNA]</scope>
    <source>
        <strain evidence="1 2">LMG 24238</strain>
    </source>
</reference>
<dbReference type="Proteomes" id="UP000494255">
    <property type="component" value="Unassembled WGS sequence"/>
</dbReference>
<evidence type="ECO:0000313" key="1">
    <source>
        <dbReference type="EMBL" id="CAB3660756.1"/>
    </source>
</evidence>
<dbReference type="GO" id="GO:0015035">
    <property type="term" value="F:protein-disulfide reductase activity"/>
    <property type="evidence" value="ECO:0007669"/>
    <property type="project" value="InterPro"/>
</dbReference>
<dbReference type="InterPro" id="IPR044691">
    <property type="entry name" value="DCC1_Trx"/>
</dbReference>
<dbReference type="Pfam" id="PF04134">
    <property type="entry name" value="DCC1-like"/>
    <property type="match status" value="1"/>
</dbReference>
<organism evidence="1 2">
    <name type="scientific">Paraburkholderia sediminicola</name>
    <dbReference type="NCBI Taxonomy" id="458836"/>
    <lineage>
        <taxon>Bacteria</taxon>
        <taxon>Pseudomonadati</taxon>
        <taxon>Pseudomonadota</taxon>
        <taxon>Betaproteobacteria</taxon>
        <taxon>Burkholderiales</taxon>
        <taxon>Burkholderiaceae</taxon>
        <taxon>Paraburkholderia</taxon>
    </lineage>
</organism>